<evidence type="ECO:0000256" key="1">
    <source>
        <dbReference type="ARBA" id="ARBA00007689"/>
    </source>
</evidence>
<dbReference type="Proteomes" id="UP000184513">
    <property type="component" value="Unassembled WGS sequence"/>
</dbReference>
<dbReference type="STRING" id="388280.SAMN04488057_102396"/>
<dbReference type="InterPro" id="IPR005545">
    <property type="entry name" value="YCII"/>
</dbReference>
<gene>
    <name evidence="4" type="ORF">SAMN04488057_102396</name>
</gene>
<dbReference type="SUPFAM" id="SSF54909">
    <property type="entry name" value="Dimeric alpha+beta barrel"/>
    <property type="match status" value="1"/>
</dbReference>
<proteinExistence type="inferred from homology"/>
<comment type="similarity">
    <text evidence="1">Belongs to the YciI family.</text>
</comment>
<dbReference type="RefSeq" id="WP_073092792.1">
    <property type="nucleotide sequence ID" value="NZ_FRCY01000002.1"/>
</dbReference>
<sequence length="152" mass="16735">MKDLIFICLLLGITFSTTAQQTNPRYDPALADSLGADDYGMKSYVLAILETGNTAPDDQTAVREAFSGHMANIRRLVEAGKLLIAGPLGPNDDRYRGIFIFDVATVEEARELVSSDPAIQEGYLDVKLYPWYGSAALPMYLDAADKIWKENP</sequence>
<dbReference type="Gene3D" id="3.30.70.1060">
    <property type="entry name" value="Dimeric alpha+beta barrel"/>
    <property type="match status" value="1"/>
</dbReference>
<protein>
    <submittedName>
        <fullName evidence="4">Uncharacterized conserved protein YciI, contains a putative active-site phosphohistidine</fullName>
    </submittedName>
</protein>
<name>A0A1M7KCU2_9BACT</name>
<organism evidence="4 5">
    <name type="scientific">Cyclobacterium lianum</name>
    <dbReference type="NCBI Taxonomy" id="388280"/>
    <lineage>
        <taxon>Bacteria</taxon>
        <taxon>Pseudomonadati</taxon>
        <taxon>Bacteroidota</taxon>
        <taxon>Cytophagia</taxon>
        <taxon>Cytophagales</taxon>
        <taxon>Cyclobacteriaceae</taxon>
        <taxon>Cyclobacterium</taxon>
    </lineage>
</organism>
<dbReference type="InterPro" id="IPR011008">
    <property type="entry name" value="Dimeric_a/b-barrel"/>
</dbReference>
<evidence type="ECO:0000259" key="3">
    <source>
        <dbReference type="Pfam" id="PF03795"/>
    </source>
</evidence>
<reference evidence="4 5" key="1">
    <citation type="submission" date="2016-11" db="EMBL/GenBank/DDBJ databases">
        <authorList>
            <person name="Jaros S."/>
            <person name="Januszkiewicz K."/>
            <person name="Wedrychowicz H."/>
        </authorList>
    </citation>
    <scope>NUCLEOTIDE SEQUENCE [LARGE SCALE GENOMIC DNA]</scope>
    <source>
        <strain evidence="4 5">CGMCC 1.6102</strain>
    </source>
</reference>
<feature type="chain" id="PRO_5012410050" evidence="2">
    <location>
        <begin position="20"/>
        <end position="152"/>
    </location>
</feature>
<dbReference type="EMBL" id="FRCY01000002">
    <property type="protein sequence ID" value="SHM63119.1"/>
    <property type="molecule type" value="Genomic_DNA"/>
</dbReference>
<dbReference type="Pfam" id="PF03795">
    <property type="entry name" value="YCII"/>
    <property type="match status" value="1"/>
</dbReference>
<feature type="signal peptide" evidence="2">
    <location>
        <begin position="1"/>
        <end position="19"/>
    </location>
</feature>
<keyword evidence="2" id="KW-0732">Signal</keyword>
<accession>A0A1M7KCU2</accession>
<evidence type="ECO:0000313" key="5">
    <source>
        <dbReference type="Proteomes" id="UP000184513"/>
    </source>
</evidence>
<keyword evidence="5" id="KW-1185">Reference proteome</keyword>
<evidence type="ECO:0000313" key="4">
    <source>
        <dbReference type="EMBL" id="SHM63119.1"/>
    </source>
</evidence>
<dbReference type="OrthoDB" id="8481699at2"/>
<evidence type="ECO:0000256" key="2">
    <source>
        <dbReference type="SAM" id="SignalP"/>
    </source>
</evidence>
<dbReference type="AlphaFoldDB" id="A0A1M7KCU2"/>
<feature type="domain" description="YCII-related" evidence="3">
    <location>
        <begin position="54"/>
        <end position="131"/>
    </location>
</feature>